<gene>
    <name evidence="7" type="ORF">JI435_146350</name>
</gene>
<dbReference type="Proteomes" id="UP000663193">
    <property type="component" value="Chromosome 20"/>
</dbReference>
<dbReference type="PANTHER" id="PTHR47582:SF1">
    <property type="entry name" value="P450, PUTATIVE (EUROFUNG)-RELATED"/>
    <property type="match status" value="1"/>
</dbReference>
<proteinExistence type="inferred from homology"/>
<dbReference type="GO" id="GO:0005506">
    <property type="term" value="F:iron ion binding"/>
    <property type="evidence" value="ECO:0007669"/>
    <property type="project" value="InterPro"/>
</dbReference>
<dbReference type="InterPro" id="IPR036396">
    <property type="entry name" value="Cyt_P450_sf"/>
</dbReference>
<evidence type="ECO:0000313" key="8">
    <source>
        <dbReference type="Proteomes" id="UP000663193"/>
    </source>
</evidence>
<keyword evidence="3 5" id="KW-0479">Metal-binding</keyword>
<keyword evidence="5 6" id="KW-0349">Heme</keyword>
<evidence type="ECO:0000313" key="7">
    <source>
        <dbReference type="EMBL" id="QRD06071.1"/>
    </source>
</evidence>
<dbReference type="RefSeq" id="XP_001804819.1">
    <property type="nucleotide sequence ID" value="XM_001804767.1"/>
</dbReference>
<dbReference type="AlphaFoldDB" id="A0A7U2IA77"/>
<dbReference type="SUPFAM" id="SSF48264">
    <property type="entry name" value="Cytochrome P450"/>
    <property type="match status" value="1"/>
</dbReference>
<dbReference type="PROSITE" id="PS00086">
    <property type="entry name" value="CYTOCHROME_P450"/>
    <property type="match status" value="1"/>
</dbReference>
<dbReference type="PRINTS" id="PR00465">
    <property type="entry name" value="EP450IV"/>
</dbReference>
<dbReference type="InterPro" id="IPR002403">
    <property type="entry name" value="Cyt_P450_E_grp-IV"/>
</dbReference>
<keyword evidence="6" id="KW-0503">Monooxygenase</keyword>
<evidence type="ECO:0000256" key="3">
    <source>
        <dbReference type="ARBA" id="ARBA00022723"/>
    </source>
</evidence>
<evidence type="ECO:0000256" key="6">
    <source>
        <dbReference type="RuleBase" id="RU000461"/>
    </source>
</evidence>
<feature type="binding site" description="axial binding residue" evidence="5">
    <location>
        <position position="325"/>
    </location>
    <ligand>
        <name>heme</name>
        <dbReference type="ChEBI" id="CHEBI:30413"/>
    </ligand>
    <ligandPart>
        <name>Fe</name>
        <dbReference type="ChEBI" id="CHEBI:18248"/>
    </ligandPart>
</feature>
<keyword evidence="6" id="KW-0560">Oxidoreductase</keyword>
<dbReference type="PANTHER" id="PTHR47582">
    <property type="entry name" value="P450, PUTATIVE (EUROFUNG)-RELATED"/>
    <property type="match status" value="1"/>
</dbReference>
<dbReference type="OMA" id="KINASPG"/>
<evidence type="ECO:0000256" key="2">
    <source>
        <dbReference type="ARBA" id="ARBA00010617"/>
    </source>
</evidence>
<protein>
    <recommendedName>
        <fullName evidence="9">Cytochrome P450</fullName>
    </recommendedName>
</protein>
<dbReference type="InterPro" id="IPR001128">
    <property type="entry name" value="Cyt_P450"/>
</dbReference>
<comment type="cofactor">
    <cofactor evidence="1 5">
        <name>heme</name>
        <dbReference type="ChEBI" id="CHEBI:30413"/>
    </cofactor>
</comment>
<reference evidence="8" key="1">
    <citation type="journal article" date="2021" name="BMC Genomics">
        <title>Chromosome-level genome assembly and manually-curated proteome of model necrotroph Parastagonospora nodorum Sn15 reveals a genome-wide trove of candidate effector homologs, and redundancy of virulence-related functions within an accessory chromosome.</title>
        <authorList>
            <person name="Bertazzoni S."/>
            <person name="Jones D.A.B."/>
            <person name="Phan H.T."/>
            <person name="Tan K.-C."/>
            <person name="Hane J.K."/>
        </authorList>
    </citation>
    <scope>NUCLEOTIDE SEQUENCE [LARGE SCALE GENOMIC DNA]</scope>
    <source>
        <strain evidence="8">SN15 / ATCC MYA-4574 / FGSC 10173)</strain>
    </source>
</reference>
<evidence type="ECO:0000256" key="4">
    <source>
        <dbReference type="ARBA" id="ARBA00023004"/>
    </source>
</evidence>
<evidence type="ECO:0000256" key="5">
    <source>
        <dbReference type="PIRSR" id="PIRSR602403-1"/>
    </source>
</evidence>
<dbReference type="VEuPathDB" id="FungiDB:JI435_146350"/>
<dbReference type="InterPro" id="IPR053007">
    <property type="entry name" value="CYP450_monoxygenase_sec-met"/>
</dbReference>
<sequence>MRLYIVNATELIPVAQKHYRILDFVPVELKVAINVMGASPTAKKILIKNINGVEDFSYAVLFDKAIHTALSPCPGLRTMNTNSAQNVLRVVNELASQGPKYLKLMENFEPGIIILLLNLYPNLLARKSVQARKDIVEAFHRYFESGSHKQGSALVQAHYQHKVDQGAAGKDIAILEVGKIVGMLSNTIPAAFWVLYHAISDPAVLQECRQEVLACCTVEHDVVTLDVSQIQGSNSILTSIFKEVLRYHGIGTSIRVVTQDHLLDGTYLLKKGGIVMIHGAVQHTSIPAYGENVHDFQHNRFVRSPGVKRPSPVAFRGFGGGSTLCPGRHFASTEVLAFVALMITRFDFKPTEGSWITPKTDNAGAHGTVAPPDTDVQVRISPGVSELAEKKWLVVVSEIVEDVQLSVEDMSLA</sequence>
<dbReference type="KEGG" id="pno:SNOG_14635"/>
<name>A0A7U2IA77_PHANO</name>
<dbReference type="EMBL" id="CP069042">
    <property type="protein sequence ID" value="QRD06071.1"/>
    <property type="molecule type" value="Genomic_DNA"/>
</dbReference>
<keyword evidence="4 5" id="KW-0408">Iron</keyword>
<dbReference type="Pfam" id="PF00067">
    <property type="entry name" value="p450"/>
    <property type="match status" value="1"/>
</dbReference>
<organism evidence="7 8">
    <name type="scientific">Phaeosphaeria nodorum (strain SN15 / ATCC MYA-4574 / FGSC 10173)</name>
    <name type="common">Glume blotch fungus</name>
    <name type="synonym">Parastagonospora nodorum</name>
    <dbReference type="NCBI Taxonomy" id="321614"/>
    <lineage>
        <taxon>Eukaryota</taxon>
        <taxon>Fungi</taxon>
        <taxon>Dikarya</taxon>
        <taxon>Ascomycota</taxon>
        <taxon>Pezizomycotina</taxon>
        <taxon>Dothideomycetes</taxon>
        <taxon>Pleosporomycetidae</taxon>
        <taxon>Pleosporales</taxon>
        <taxon>Pleosporineae</taxon>
        <taxon>Phaeosphaeriaceae</taxon>
        <taxon>Parastagonospora</taxon>
    </lineage>
</organism>
<keyword evidence="8" id="KW-1185">Reference proteome</keyword>
<evidence type="ECO:0008006" key="9">
    <source>
        <dbReference type="Google" id="ProtNLM"/>
    </source>
</evidence>
<evidence type="ECO:0000256" key="1">
    <source>
        <dbReference type="ARBA" id="ARBA00001971"/>
    </source>
</evidence>
<comment type="similarity">
    <text evidence="2 6">Belongs to the cytochrome P450 family.</text>
</comment>
<accession>A0A7U2IA77</accession>
<dbReference type="OrthoDB" id="1470350at2759"/>
<dbReference type="InterPro" id="IPR017972">
    <property type="entry name" value="Cyt_P450_CS"/>
</dbReference>
<dbReference type="GO" id="GO:0016705">
    <property type="term" value="F:oxidoreductase activity, acting on paired donors, with incorporation or reduction of molecular oxygen"/>
    <property type="evidence" value="ECO:0007669"/>
    <property type="project" value="InterPro"/>
</dbReference>
<dbReference type="Gene3D" id="1.10.630.10">
    <property type="entry name" value="Cytochrome P450"/>
    <property type="match status" value="1"/>
</dbReference>
<dbReference type="GO" id="GO:0004497">
    <property type="term" value="F:monooxygenase activity"/>
    <property type="evidence" value="ECO:0007669"/>
    <property type="project" value="UniProtKB-KW"/>
</dbReference>
<dbReference type="GO" id="GO:0020037">
    <property type="term" value="F:heme binding"/>
    <property type="evidence" value="ECO:0007669"/>
    <property type="project" value="InterPro"/>
</dbReference>
<dbReference type="CDD" id="cd11040">
    <property type="entry name" value="CYP7_CYP8-like"/>
    <property type="match status" value="1"/>
</dbReference>